<evidence type="ECO:0000313" key="3">
    <source>
        <dbReference type="Proteomes" id="UP001152561"/>
    </source>
</evidence>
<feature type="region of interest" description="Disordered" evidence="1">
    <location>
        <begin position="19"/>
        <end position="49"/>
    </location>
</feature>
<dbReference type="AlphaFoldDB" id="A0A9Q1RJ26"/>
<gene>
    <name evidence="2" type="ORF">K7X08_003362</name>
</gene>
<dbReference type="Proteomes" id="UP001152561">
    <property type="component" value="Unassembled WGS sequence"/>
</dbReference>
<keyword evidence="3" id="KW-1185">Reference proteome</keyword>
<comment type="caution">
    <text evidence="2">The sequence shown here is derived from an EMBL/GenBank/DDBJ whole genome shotgun (WGS) entry which is preliminary data.</text>
</comment>
<reference evidence="3" key="1">
    <citation type="journal article" date="2023" name="Proc. Natl. Acad. Sci. U.S.A.">
        <title>Genomic and structural basis for evolution of tropane alkaloid biosynthesis.</title>
        <authorList>
            <person name="Wanga Y.-J."/>
            <person name="Taina T."/>
            <person name="Yua J.-Y."/>
            <person name="Lia J."/>
            <person name="Xua B."/>
            <person name="Chenc J."/>
            <person name="D'Auriad J.C."/>
            <person name="Huanga J.-P."/>
            <person name="Huanga S.-X."/>
        </authorList>
    </citation>
    <scope>NUCLEOTIDE SEQUENCE [LARGE SCALE GENOMIC DNA]</scope>
    <source>
        <strain evidence="3">cv. KIB-2019</strain>
    </source>
</reference>
<sequence>MIGVQQSYLMENVIGNTNEFGLSSEEEDDVEAIENSDAEDNENIDLSDGYGSDVHEELNIILKSDLDINDDGAGLTIISDMQKELHSAIKELLLEYEQRMCNVELYYLRRRR</sequence>
<protein>
    <submittedName>
        <fullName evidence="2">Uncharacterized protein</fullName>
    </submittedName>
</protein>
<name>A0A9Q1RJ26_9SOLA</name>
<organism evidence="2 3">
    <name type="scientific">Anisodus acutangulus</name>
    <dbReference type="NCBI Taxonomy" id="402998"/>
    <lineage>
        <taxon>Eukaryota</taxon>
        <taxon>Viridiplantae</taxon>
        <taxon>Streptophyta</taxon>
        <taxon>Embryophyta</taxon>
        <taxon>Tracheophyta</taxon>
        <taxon>Spermatophyta</taxon>
        <taxon>Magnoliopsida</taxon>
        <taxon>eudicotyledons</taxon>
        <taxon>Gunneridae</taxon>
        <taxon>Pentapetalae</taxon>
        <taxon>asterids</taxon>
        <taxon>lamiids</taxon>
        <taxon>Solanales</taxon>
        <taxon>Solanaceae</taxon>
        <taxon>Solanoideae</taxon>
        <taxon>Hyoscyameae</taxon>
        <taxon>Anisodus</taxon>
    </lineage>
</organism>
<dbReference type="EMBL" id="JAJAGQ010000006">
    <property type="protein sequence ID" value="KAJ8559304.1"/>
    <property type="molecule type" value="Genomic_DNA"/>
</dbReference>
<evidence type="ECO:0000313" key="2">
    <source>
        <dbReference type="EMBL" id="KAJ8559304.1"/>
    </source>
</evidence>
<evidence type="ECO:0000256" key="1">
    <source>
        <dbReference type="SAM" id="MobiDB-lite"/>
    </source>
</evidence>
<dbReference type="OrthoDB" id="1300846at2759"/>
<proteinExistence type="predicted"/>
<feature type="compositionally biased region" description="Acidic residues" evidence="1">
    <location>
        <begin position="24"/>
        <end position="45"/>
    </location>
</feature>
<accession>A0A9Q1RJ26</accession>